<protein>
    <recommendedName>
        <fullName evidence="2">Protein CPL1-like domain-containing protein</fullName>
    </recommendedName>
</protein>
<dbReference type="EMBL" id="AJIL01000065">
    <property type="protein sequence ID" value="KNE97637.1"/>
    <property type="molecule type" value="Genomic_DNA"/>
</dbReference>
<evidence type="ECO:0000256" key="1">
    <source>
        <dbReference type="SAM" id="SignalP"/>
    </source>
</evidence>
<evidence type="ECO:0000313" key="3">
    <source>
        <dbReference type="EMBL" id="KNE97637.1"/>
    </source>
</evidence>
<feature type="signal peptide" evidence="1">
    <location>
        <begin position="1"/>
        <end position="20"/>
    </location>
</feature>
<dbReference type="AlphaFoldDB" id="A0A0L0VE96"/>
<reference evidence="4" key="1">
    <citation type="submission" date="2014-03" db="EMBL/GenBank/DDBJ databases">
        <title>The Genome Sequence of Puccinia striiformis f. sp. tritici PST-78.</title>
        <authorList>
            <consortium name="The Broad Institute Genome Sequencing Platform"/>
            <person name="Cuomo C."/>
            <person name="Hulbert S."/>
            <person name="Chen X."/>
            <person name="Walker B."/>
            <person name="Young S.K."/>
            <person name="Zeng Q."/>
            <person name="Gargeya S."/>
            <person name="Fitzgerald M."/>
            <person name="Haas B."/>
            <person name="Abouelleil A."/>
            <person name="Alvarado L."/>
            <person name="Arachchi H.M."/>
            <person name="Berlin A.M."/>
            <person name="Chapman S.B."/>
            <person name="Goldberg J."/>
            <person name="Griggs A."/>
            <person name="Gujja S."/>
            <person name="Hansen M."/>
            <person name="Howarth C."/>
            <person name="Imamovic A."/>
            <person name="Larimer J."/>
            <person name="McCowan C."/>
            <person name="Montmayeur A."/>
            <person name="Murphy C."/>
            <person name="Neiman D."/>
            <person name="Pearson M."/>
            <person name="Priest M."/>
            <person name="Roberts A."/>
            <person name="Saif S."/>
            <person name="Shea T."/>
            <person name="Sisk P."/>
            <person name="Sykes S."/>
            <person name="Wortman J."/>
            <person name="Nusbaum C."/>
            <person name="Birren B."/>
        </authorList>
    </citation>
    <scope>NUCLEOTIDE SEQUENCE [LARGE SCALE GENOMIC DNA]</scope>
    <source>
        <strain evidence="4">race PST-78</strain>
    </source>
</reference>
<dbReference type="Proteomes" id="UP000054564">
    <property type="component" value="Unassembled WGS sequence"/>
</dbReference>
<evidence type="ECO:0000313" key="4">
    <source>
        <dbReference type="Proteomes" id="UP000054564"/>
    </source>
</evidence>
<keyword evidence="4" id="KW-1185">Reference proteome</keyword>
<proteinExistence type="predicted"/>
<comment type="caution">
    <text evidence="3">The sequence shown here is derived from an EMBL/GenBank/DDBJ whole genome shotgun (WGS) entry which is preliminary data.</text>
</comment>
<dbReference type="STRING" id="1165861.A0A0L0VE96"/>
<dbReference type="Pfam" id="PF21671">
    <property type="entry name" value="CPL1-like"/>
    <property type="match status" value="1"/>
</dbReference>
<accession>A0A0L0VE96</accession>
<sequence length="312" mass="33108">MLPITVITLCMLNQISSVLGKADVEESPAPPRSSFENQLMSRQLGFNFGCGLNLNGFGQVNPRKASGEANLCLQCRFNVLGIISLDFSFLNSLSSTIGTHGVSARDASILQGHLQGELLAKAALQKNSAQCQSAFAKDNRCASSKFVNGQCKPTAIDCVKNNKNGPVLAQAFQGLFRAGGPSYCSICSGDKSCTNPSARARRSIPENKSEKPRCPTGLTACPISSVNIFTPSTPYECLDTQQEINSCGGCVTLGNGTDCAALRGAGMSGCSDGKCTIFTCARGFKYSKKDQSCRRVQAQHHGSHNSHYSSSH</sequence>
<feature type="domain" description="Protein CPL1-like" evidence="2">
    <location>
        <begin position="235"/>
        <end position="293"/>
    </location>
</feature>
<evidence type="ECO:0000259" key="2">
    <source>
        <dbReference type="Pfam" id="PF21671"/>
    </source>
</evidence>
<dbReference type="OrthoDB" id="2501546at2759"/>
<feature type="chain" id="PRO_5005549167" description="Protein CPL1-like domain-containing protein" evidence="1">
    <location>
        <begin position="21"/>
        <end position="312"/>
    </location>
</feature>
<gene>
    <name evidence="3" type="ORF">PSTG_09044</name>
</gene>
<dbReference type="PANTHER" id="PTHR35192:SF2">
    <property type="entry name" value="APPLE DOMAIN-CONTAINING PROTEIN"/>
    <property type="match status" value="1"/>
</dbReference>
<keyword evidence="1" id="KW-0732">Signal</keyword>
<dbReference type="InterPro" id="IPR038955">
    <property type="entry name" value="PriA/CPL1_fungi"/>
</dbReference>
<name>A0A0L0VE96_9BASI</name>
<organism evidence="3 4">
    <name type="scientific">Puccinia striiformis f. sp. tritici PST-78</name>
    <dbReference type="NCBI Taxonomy" id="1165861"/>
    <lineage>
        <taxon>Eukaryota</taxon>
        <taxon>Fungi</taxon>
        <taxon>Dikarya</taxon>
        <taxon>Basidiomycota</taxon>
        <taxon>Pucciniomycotina</taxon>
        <taxon>Pucciniomycetes</taxon>
        <taxon>Pucciniales</taxon>
        <taxon>Pucciniaceae</taxon>
        <taxon>Puccinia</taxon>
    </lineage>
</organism>
<dbReference type="PANTHER" id="PTHR35192">
    <property type="entry name" value="PROTEIN, PUTATIVE-RELATED"/>
    <property type="match status" value="1"/>
</dbReference>
<dbReference type="InterPro" id="IPR048661">
    <property type="entry name" value="CPL1-like"/>
</dbReference>